<dbReference type="Proteomes" id="UP000521676">
    <property type="component" value="Unassembled WGS sequence"/>
</dbReference>
<organism evidence="1 3">
    <name type="scientific">Candidatus Chlorohelix allophototropha</name>
    <dbReference type="NCBI Taxonomy" id="3003348"/>
    <lineage>
        <taxon>Bacteria</taxon>
        <taxon>Bacillati</taxon>
        <taxon>Chloroflexota</taxon>
        <taxon>Chloroflexia</taxon>
        <taxon>Candidatus Chloroheliales</taxon>
        <taxon>Candidatus Chloroheliaceae</taxon>
        <taxon>Candidatus Chlorohelix</taxon>
    </lineage>
</organism>
<dbReference type="RefSeq" id="WP_341471637.1">
    <property type="nucleotide sequence ID" value="NZ_CP128400.1"/>
</dbReference>
<dbReference type="EMBL" id="CP128400">
    <property type="protein sequence ID" value="WJW69764.1"/>
    <property type="molecule type" value="Genomic_DNA"/>
</dbReference>
<accession>A0A8T7M6T5</accession>
<dbReference type="AlphaFoldDB" id="A0A8T7M6T5"/>
<evidence type="ECO:0000313" key="2">
    <source>
        <dbReference type="EMBL" id="WJW69764.1"/>
    </source>
</evidence>
<dbReference type="EMBL" id="JACATZ010000003">
    <property type="protein sequence ID" value="NWJ47860.1"/>
    <property type="molecule type" value="Genomic_DNA"/>
</dbReference>
<protein>
    <submittedName>
        <fullName evidence="1">Uncharacterized protein</fullName>
    </submittedName>
</protein>
<evidence type="ECO:0000313" key="4">
    <source>
        <dbReference type="Proteomes" id="UP001431572"/>
    </source>
</evidence>
<sequence length="177" mass="19802">MWRLHILLLLCMSALLRSLRLHIGLINEKGTPDSDTAYNVDELEYSHAVYARMESGREVDYYSFEAEAGFVPRLMLFVTTSAYNKRGFRVSMTLTGPGIPPEGLIPPAFAQPFNIMGADYMLLQSHYAPVPQSGQYKVRVDRITGEGVYAFCVGSGEGKVSEPEMLQRIMELLVSDN</sequence>
<dbReference type="Proteomes" id="UP001431572">
    <property type="component" value="Chromosome 2"/>
</dbReference>
<evidence type="ECO:0000313" key="1">
    <source>
        <dbReference type="EMBL" id="NWJ47860.1"/>
    </source>
</evidence>
<evidence type="ECO:0000313" key="3">
    <source>
        <dbReference type="Proteomes" id="UP000521676"/>
    </source>
</evidence>
<keyword evidence="4" id="KW-1185">Reference proteome</keyword>
<gene>
    <name evidence="1" type="ORF">HXX08_18560</name>
    <name evidence="2" type="ORF">OZ401_003394</name>
</gene>
<name>A0A8T7M6T5_9CHLR</name>
<reference evidence="1 3" key="1">
    <citation type="submission" date="2020-06" db="EMBL/GenBank/DDBJ databases">
        <title>Anoxygenic phototrophic Chloroflexota member uses a Type I reaction center.</title>
        <authorList>
            <person name="Tsuji J.M."/>
            <person name="Shaw N.A."/>
            <person name="Nagashima S."/>
            <person name="Venkiteswaran J."/>
            <person name="Schiff S.L."/>
            <person name="Hanada S."/>
            <person name="Tank M."/>
            <person name="Neufeld J.D."/>
        </authorList>
    </citation>
    <scope>NUCLEOTIDE SEQUENCE [LARGE SCALE GENOMIC DNA]</scope>
    <source>
        <strain evidence="1">L227-S17</strain>
    </source>
</reference>
<proteinExistence type="predicted"/>
<reference evidence="2" key="2">
    <citation type="journal article" date="2024" name="Nature">
        <title>Anoxygenic phototroph of the Chloroflexota uses a type I reaction centre.</title>
        <authorList>
            <person name="Tsuji J.M."/>
            <person name="Shaw N.A."/>
            <person name="Nagashima S."/>
            <person name="Venkiteswaran J.J."/>
            <person name="Schiff S.L."/>
            <person name="Watanabe T."/>
            <person name="Fukui M."/>
            <person name="Hanada S."/>
            <person name="Tank M."/>
            <person name="Neufeld J.D."/>
        </authorList>
    </citation>
    <scope>NUCLEOTIDE SEQUENCE</scope>
    <source>
        <strain evidence="2">L227-S17</strain>
    </source>
</reference>